<evidence type="ECO:0000256" key="1">
    <source>
        <dbReference type="ARBA" id="ARBA00005061"/>
    </source>
</evidence>
<dbReference type="InterPro" id="IPR038418">
    <property type="entry name" value="6-PTP_synth/QueD_sf"/>
</dbReference>
<evidence type="ECO:0000256" key="3">
    <source>
        <dbReference type="ARBA" id="ARBA00018141"/>
    </source>
</evidence>
<sequence>MYDLTIIAEFEAAHQLPDYPGKCCRLHGHNWKVEVTVYGHELNQLGMVMDFKELKAEVGKVIDNLDHYFLNDLPEFESVPPTAEHIAKYIYDTLAANPAFQHSIKVRSVQIWESPRSAVKYWPQG</sequence>
<dbReference type="GO" id="GO:0046872">
    <property type="term" value="F:metal ion binding"/>
    <property type="evidence" value="ECO:0007669"/>
    <property type="project" value="UniProtKB-KW"/>
</dbReference>
<dbReference type="PANTHER" id="PTHR12589">
    <property type="entry name" value="PYRUVOYL TETRAHYDROBIOPTERIN SYNTHASE"/>
    <property type="match status" value="1"/>
</dbReference>
<evidence type="ECO:0000313" key="9">
    <source>
        <dbReference type="Proteomes" id="UP000320776"/>
    </source>
</evidence>
<keyword evidence="9" id="KW-1185">Reference proteome</keyword>
<dbReference type="RefSeq" id="WP_144350230.1">
    <property type="nucleotide sequence ID" value="NZ_CP036259.1"/>
</dbReference>
<evidence type="ECO:0000256" key="5">
    <source>
        <dbReference type="PIRNR" id="PIRNR006113"/>
    </source>
</evidence>
<dbReference type="EC" id="4.-.-.-" evidence="5"/>
<dbReference type="Pfam" id="PF01242">
    <property type="entry name" value="PTPS"/>
    <property type="match status" value="1"/>
</dbReference>
<dbReference type="EMBL" id="CP036259">
    <property type="protein sequence ID" value="QDR80642.1"/>
    <property type="molecule type" value="Genomic_DNA"/>
</dbReference>
<keyword evidence="5" id="KW-0456">Lyase</keyword>
<proteinExistence type="inferred from homology"/>
<organism evidence="8 9">
    <name type="scientific">Sporomusa termitida</name>
    <dbReference type="NCBI Taxonomy" id="2377"/>
    <lineage>
        <taxon>Bacteria</taxon>
        <taxon>Bacillati</taxon>
        <taxon>Bacillota</taxon>
        <taxon>Negativicutes</taxon>
        <taxon>Selenomonadales</taxon>
        <taxon>Sporomusaceae</taxon>
        <taxon>Sporomusa</taxon>
    </lineage>
</organism>
<reference evidence="8 9" key="1">
    <citation type="submission" date="2019-02" db="EMBL/GenBank/DDBJ databases">
        <title>Closed genome of Sporomusa termitida DSM 4440.</title>
        <authorList>
            <person name="Poehlein A."/>
            <person name="Daniel R."/>
        </authorList>
    </citation>
    <scope>NUCLEOTIDE SEQUENCE [LARGE SCALE GENOMIC DNA]</scope>
    <source>
        <strain evidence="8 9">DSM 4440</strain>
    </source>
</reference>
<dbReference type="GO" id="GO:0070497">
    <property type="term" value="F:6-carboxytetrahydropterin synthase activity"/>
    <property type="evidence" value="ECO:0007669"/>
    <property type="project" value="UniProtKB-EC"/>
</dbReference>
<keyword evidence="5 7" id="KW-0479">Metal-binding</keyword>
<keyword evidence="5" id="KW-0671">Queuosine biosynthesis</keyword>
<evidence type="ECO:0000313" key="8">
    <source>
        <dbReference type="EMBL" id="QDR80642.1"/>
    </source>
</evidence>
<evidence type="ECO:0000256" key="4">
    <source>
        <dbReference type="ARBA" id="ARBA00048807"/>
    </source>
</evidence>
<feature type="active site" description="Charge relay system" evidence="6">
    <location>
        <position position="67"/>
    </location>
</feature>
<feature type="binding site" evidence="7">
    <location>
        <position position="29"/>
    </location>
    <ligand>
        <name>Zn(2+)</name>
        <dbReference type="ChEBI" id="CHEBI:29105"/>
    </ligand>
</feature>
<dbReference type="KEGG" id="sted:SPTER_19720"/>
<dbReference type="Proteomes" id="UP000320776">
    <property type="component" value="Chromosome"/>
</dbReference>
<dbReference type="NCBIfam" id="TIGR03367">
    <property type="entry name" value="queuosine_QueD"/>
    <property type="match status" value="1"/>
</dbReference>
<feature type="active site" description="Charge relay system" evidence="6">
    <location>
        <position position="113"/>
    </location>
</feature>
<accession>A0A517DTG4</accession>
<keyword evidence="5 7" id="KW-0862">Zinc</keyword>
<evidence type="ECO:0000256" key="7">
    <source>
        <dbReference type="PIRSR" id="PIRSR006113-2"/>
    </source>
</evidence>
<comment type="similarity">
    <text evidence="2 5">Belongs to the PTPS family. QueD subfamily.</text>
</comment>
<dbReference type="UniPathway" id="UPA00391"/>
<dbReference type="OrthoDB" id="9804698at2"/>
<dbReference type="GO" id="GO:0008616">
    <property type="term" value="P:tRNA queuosine(34) biosynthetic process"/>
    <property type="evidence" value="ECO:0007669"/>
    <property type="project" value="UniProtKB-KW"/>
</dbReference>
<evidence type="ECO:0000256" key="6">
    <source>
        <dbReference type="PIRSR" id="PIRSR006113-1"/>
    </source>
</evidence>
<comment type="catalytic activity">
    <reaction evidence="4 5">
        <text>7,8-dihydroneopterin 3'-triphosphate + H2O = 6-carboxy-5,6,7,8-tetrahydropterin + triphosphate + acetaldehyde + 2 H(+)</text>
        <dbReference type="Rhea" id="RHEA:27966"/>
        <dbReference type="ChEBI" id="CHEBI:15343"/>
        <dbReference type="ChEBI" id="CHEBI:15377"/>
        <dbReference type="ChEBI" id="CHEBI:15378"/>
        <dbReference type="ChEBI" id="CHEBI:18036"/>
        <dbReference type="ChEBI" id="CHEBI:58462"/>
        <dbReference type="ChEBI" id="CHEBI:61032"/>
        <dbReference type="EC" id="4.1.2.50"/>
    </reaction>
</comment>
<name>A0A517DTG4_9FIRM</name>
<protein>
    <recommendedName>
        <fullName evidence="3 5">6-carboxy-5,6,7,8-tetrahydropterin synthase</fullName>
        <ecNumber evidence="5">4.-.-.-</ecNumber>
    </recommendedName>
</protein>
<evidence type="ECO:0000256" key="2">
    <source>
        <dbReference type="ARBA" id="ARBA00008900"/>
    </source>
</evidence>
<gene>
    <name evidence="8" type="ORF">SPTER_19720</name>
</gene>
<dbReference type="InterPro" id="IPR007115">
    <property type="entry name" value="6-PTP_synth/QueD"/>
</dbReference>
<feature type="binding site" evidence="7">
    <location>
        <position position="14"/>
    </location>
    <ligand>
        <name>Zn(2+)</name>
        <dbReference type="ChEBI" id="CHEBI:29105"/>
    </ligand>
</feature>
<feature type="binding site" evidence="7">
    <location>
        <position position="27"/>
    </location>
    <ligand>
        <name>Zn(2+)</name>
        <dbReference type="ChEBI" id="CHEBI:29105"/>
    </ligand>
</feature>
<comment type="cofactor">
    <cofactor evidence="5 7">
        <name>Zn(2+)</name>
        <dbReference type="ChEBI" id="CHEBI:29105"/>
    </cofactor>
    <text evidence="5 7">Binds 1 zinc ion per subunit.</text>
</comment>
<dbReference type="Gene3D" id="3.30.479.10">
    <property type="entry name" value="6-pyruvoyl tetrahydropterin synthase/QueD"/>
    <property type="match status" value="1"/>
</dbReference>
<dbReference type="PIRSF" id="PIRSF006113">
    <property type="entry name" value="PTP_synth"/>
    <property type="match status" value="1"/>
</dbReference>
<comment type="pathway">
    <text evidence="1 5">Purine metabolism; 7-cyano-7-deazaguanine biosynthesis.</text>
</comment>
<dbReference type="SUPFAM" id="SSF55620">
    <property type="entry name" value="Tetrahydrobiopterin biosynthesis enzymes-like"/>
    <property type="match status" value="1"/>
</dbReference>
<dbReference type="PANTHER" id="PTHR12589:SF8">
    <property type="entry name" value="6-CARBOXY-5,6,7,8-TETRAHYDROPTERIN SYNTHASE"/>
    <property type="match status" value="1"/>
</dbReference>
<dbReference type="AlphaFoldDB" id="A0A517DTG4"/>
<feature type="active site" description="Proton acceptor" evidence="6">
    <location>
        <position position="23"/>
    </location>
</feature>